<dbReference type="Gene3D" id="1.10.10.10">
    <property type="entry name" value="Winged helix-like DNA-binding domain superfamily/Winged helix DNA-binding domain"/>
    <property type="match status" value="1"/>
</dbReference>
<dbReference type="EMBL" id="JBHUMY010000001">
    <property type="protein sequence ID" value="MFD2659173.1"/>
    <property type="molecule type" value="Genomic_DNA"/>
</dbReference>
<evidence type="ECO:0000256" key="1">
    <source>
        <dbReference type="ARBA" id="ARBA00023015"/>
    </source>
</evidence>
<dbReference type="SMART" id="SM00866">
    <property type="entry name" value="UTRA"/>
    <property type="match status" value="1"/>
</dbReference>
<gene>
    <name evidence="5" type="ORF">ACFSW5_02710</name>
</gene>
<proteinExistence type="predicted"/>
<comment type="caution">
    <text evidence="5">The sequence shown here is derived from an EMBL/GenBank/DDBJ whole genome shotgun (WGS) entry which is preliminary data.</text>
</comment>
<name>A0ABW5QRY0_9BACL</name>
<evidence type="ECO:0000313" key="6">
    <source>
        <dbReference type="Proteomes" id="UP001597493"/>
    </source>
</evidence>
<reference evidence="6" key="1">
    <citation type="journal article" date="2019" name="Int. J. Syst. Evol. Microbiol.">
        <title>The Global Catalogue of Microorganisms (GCM) 10K type strain sequencing project: providing services to taxonomists for standard genome sequencing and annotation.</title>
        <authorList>
            <consortium name="The Broad Institute Genomics Platform"/>
            <consortium name="The Broad Institute Genome Sequencing Center for Infectious Disease"/>
            <person name="Wu L."/>
            <person name="Ma J."/>
        </authorList>
    </citation>
    <scope>NUCLEOTIDE SEQUENCE [LARGE SCALE GENOMIC DNA]</scope>
    <source>
        <strain evidence="6">TISTR 1827</strain>
    </source>
</reference>
<evidence type="ECO:0000259" key="4">
    <source>
        <dbReference type="PROSITE" id="PS50949"/>
    </source>
</evidence>
<dbReference type="Gene3D" id="3.40.1410.10">
    <property type="entry name" value="Chorismate lyase-like"/>
    <property type="match status" value="1"/>
</dbReference>
<dbReference type="Proteomes" id="UP001597493">
    <property type="component" value="Unassembled WGS sequence"/>
</dbReference>
<keyword evidence="6" id="KW-1185">Reference proteome</keyword>
<keyword evidence="3" id="KW-0804">Transcription</keyword>
<feature type="domain" description="HTH gntR-type" evidence="4">
    <location>
        <begin position="8"/>
        <end position="76"/>
    </location>
</feature>
<evidence type="ECO:0000256" key="3">
    <source>
        <dbReference type="ARBA" id="ARBA00023163"/>
    </source>
</evidence>
<dbReference type="Pfam" id="PF07702">
    <property type="entry name" value="UTRA"/>
    <property type="match status" value="1"/>
</dbReference>
<keyword evidence="2" id="KW-0238">DNA-binding</keyword>
<dbReference type="InterPro" id="IPR000524">
    <property type="entry name" value="Tscrpt_reg_HTH_GntR"/>
</dbReference>
<dbReference type="Pfam" id="PF00392">
    <property type="entry name" value="GntR"/>
    <property type="match status" value="1"/>
</dbReference>
<sequence>MAITRKKGPLYLQIKKIIKERILHGVYPLGSIIPSEPQLESEFQVSKMTVRNAIQELAQEGYVEKRSGIGTRVIRNTSLSKLSKGKRFTELLVEEGHQIAKRHLSTELVANDAQSDLYAMFGQRCFRIERLYLLDGKPYIHYAHYLRADVFAGAERGDFENQSLYDLIEEKQVKLDHFRDRFTTAAADGKLAELLEVSPGGSLLKRLRHSYDEEGRIVEYSVGHYNTEMQHYIVSYDI</sequence>
<dbReference type="InterPro" id="IPR028978">
    <property type="entry name" value="Chorismate_lyase_/UTRA_dom_sf"/>
</dbReference>
<dbReference type="SMART" id="SM00345">
    <property type="entry name" value="HTH_GNTR"/>
    <property type="match status" value="1"/>
</dbReference>
<dbReference type="InterPro" id="IPR036388">
    <property type="entry name" value="WH-like_DNA-bd_sf"/>
</dbReference>
<dbReference type="PROSITE" id="PS50949">
    <property type="entry name" value="HTH_GNTR"/>
    <property type="match status" value="1"/>
</dbReference>
<dbReference type="InterPro" id="IPR036390">
    <property type="entry name" value="WH_DNA-bd_sf"/>
</dbReference>
<dbReference type="RefSeq" id="WP_379269489.1">
    <property type="nucleotide sequence ID" value="NZ_JBHUGT010000031.1"/>
</dbReference>
<dbReference type="InterPro" id="IPR050679">
    <property type="entry name" value="Bact_HTH_transcr_reg"/>
</dbReference>
<dbReference type="PRINTS" id="PR00035">
    <property type="entry name" value="HTHGNTR"/>
</dbReference>
<dbReference type="InterPro" id="IPR011663">
    <property type="entry name" value="UTRA"/>
</dbReference>
<keyword evidence="1" id="KW-0805">Transcription regulation</keyword>
<evidence type="ECO:0000256" key="2">
    <source>
        <dbReference type="ARBA" id="ARBA00023125"/>
    </source>
</evidence>
<dbReference type="PANTHER" id="PTHR44846">
    <property type="entry name" value="MANNOSYL-D-GLYCERATE TRANSPORT/METABOLISM SYSTEM REPRESSOR MNGR-RELATED"/>
    <property type="match status" value="1"/>
</dbReference>
<dbReference type="PANTHER" id="PTHR44846:SF1">
    <property type="entry name" value="MANNOSYL-D-GLYCERATE TRANSPORT_METABOLISM SYSTEM REPRESSOR MNGR-RELATED"/>
    <property type="match status" value="1"/>
</dbReference>
<evidence type="ECO:0000313" key="5">
    <source>
        <dbReference type="EMBL" id="MFD2659173.1"/>
    </source>
</evidence>
<protein>
    <submittedName>
        <fullName evidence="5">GntR family transcriptional regulator</fullName>
    </submittedName>
</protein>
<dbReference type="CDD" id="cd07377">
    <property type="entry name" value="WHTH_GntR"/>
    <property type="match status" value="1"/>
</dbReference>
<organism evidence="5 6">
    <name type="scientific">Paenibacillus thailandensis</name>
    <dbReference type="NCBI Taxonomy" id="393250"/>
    <lineage>
        <taxon>Bacteria</taxon>
        <taxon>Bacillati</taxon>
        <taxon>Bacillota</taxon>
        <taxon>Bacilli</taxon>
        <taxon>Bacillales</taxon>
        <taxon>Paenibacillaceae</taxon>
        <taxon>Paenibacillus</taxon>
    </lineage>
</organism>
<dbReference type="SUPFAM" id="SSF64288">
    <property type="entry name" value="Chorismate lyase-like"/>
    <property type="match status" value="1"/>
</dbReference>
<dbReference type="SUPFAM" id="SSF46785">
    <property type="entry name" value="Winged helix' DNA-binding domain"/>
    <property type="match status" value="1"/>
</dbReference>
<accession>A0ABW5QRY0</accession>